<keyword evidence="4" id="KW-0472">Membrane</keyword>
<keyword evidence="6" id="KW-1185">Reference proteome</keyword>
<feature type="transmembrane region" description="Helical" evidence="4">
    <location>
        <begin position="549"/>
        <end position="569"/>
    </location>
</feature>
<proteinExistence type="predicted"/>
<dbReference type="Proteomes" id="UP000023152">
    <property type="component" value="Unassembled WGS sequence"/>
</dbReference>
<evidence type="ECO:0000256" key="1">
    <source>
        <dbReference type="ARBA" id="ARBA00022737"/>
    </source>
</evidence>
<feature type="compositionally biased region" description="Acidic residues" evidence="3">
    <location>
        <begin position="453"/>
        <end position="463"/>
    </location>
</feature>
<keyword evidence="4" id="KW-1133">Transmembrane helix</keyword>
<dbReference type="InterPro" id="IPR051625">
    <property type="entry name" value="Signaling_Regulatory_Domain"/>
</dbReference>
<gene>
    <name evidence="5" type="ORF">RFI_37545</name>
</gene>
<keyword evidence="1" id="KW-0677">Repeat</keyword>
<comment type="caution">
    <text evidence="5">The sequence shown here is derived from an EMBL/GenBank/DDBJ whole genome shotgun (WGS) entry which is preliminary data.</text>
</comment>
<dbReference type="SUPFAM" id="SSF50985">
    <property type="entry name" value="RCC1/BLIP-II"/>
    <property type="match status" value="1"/>
</dbReference>
<evidence type="ECO:0000256" key="2">
    <source>
        <dbReference type="PROSITE-ProRule" id="PRU00235"/>
    </source>
</evidence>
<feature type="repeat" description="RCC1" evidence="2">
    <location>
        <begin position="190"/>
        <end position="240"/>
    </location>
</feature>
<name>X6LD69_RETFI</name>
<dbReference type="AlphaFoldDB" id="X6LD69"/>
<evidence type="ECO:0000256" key="3">
    <source>
        <dbReference type="SAM" id="MobiDB-lite"/>
    </source>
</evidence>
<dbReference type="InterPro" id="IPR000408">
    <property type="entry name" value="Reg_chr_condens"/>
</dbReference>
<protein>
    <submittedName>
        <fullName evidence="5">Uncharacterized protein</fullName>
    </submittedName>
</protein>
<feature type="compositionally biased region" description="Polar residues" evidence="3">
    <location>
        <begin position="419"/>
        <end position="430"/>
    </location>
</feature>
<dbReference type="Pfam" id="PF00415">
    <property type="entry name" value="RCC1"/>
    <property type="match status" value="2"/>
</dbReference>
<feature type="region of interest" description="Disordered" evidence="3">
    <location>
        <begin position="405"/>
        <end position="542"/>
    </location>
</feature>
<feature type="repeat" description="RCC1" evidence="2">
    <location>
        <begin position="21"/>
        <end position="73"/>
    </location>
</feature>
<dbReference type="PROSITE" id="PS50012">
    <property type="entry name" value="RCC1_3"/>
    <property type="match status" value="3"/>
</dbReference>
<feature type="compositionally biased region" description="Low complexity" evidence="3">
    <location>
        <begin position="431"/>
        <end position="443"/>
    </location>
</feature>
<dbReference type="PANTHER" id="PTHR22872">
    <property type="entry name" value="BTK-BINDING PROTEIN-RELATED"/>
    <property type="match status" value="1"/>
</dbReference>
<evidence type="ECO:0000256" key="4">
    <source>
        <dbReference type="SAM" id="Phobius"/>
    </source>
</evidence>
<evidence type="ECO:0000313" key="5">
    <source>
        <dbReference type="EMBL" id="ETN99922.1"/>
    </source>
</evidence>
<feature type="repeat" description="RCC1" evidence="2">
    <location>
        <begin position="241"/>
        <end position="292"/>
    </location>
</feature>
<feature type="non-terminal residue" evidence="5">
    <location>
        <position position="1"/>
    </location>
</feature>
<reference evidence="5 6" key="1">
    <citation type="journal article" date="2013" name="Curr. Biol.">
        <title>The Genome of the Foraminiferan Reticulomyxa filosa.</title>
        <authorList>
            <person name="Glockner G."/>
            <person name="Hulsmann N."/>
            <person name="Schleicher M."/>
            <person name="Noegel A.A."/>
            <person name="Eichinger L."/>
            <person name="Gallinger C."/>
            <person name="Pawlowski J."/>
            <person name="Sierra R."/>
            <person name="Euteneuer U."/>
            <person name="Pillet L."/>
            <person name="Moustafa A."/>
            <person name="Platzer M."/>
            <person name="Groth M."/>
            <person name="Szafranski K."/>
            <person name="Schliwa M."/>
        </authorList>
    </citation>
    <scope>NUCLEOTIDE SEQUENCE [LARGE SCALE GENOMIC DNA]</scope>
</reference>
<dbReference type="Gene3D" id="2.130.10.30">
    <property type="entry name" value="Regulator of chromosome condensation 1/beta-lactamase-inhibitor protein II"/>
    <property type="match status" value="2"/>
</dbReference>
<accession>X6LD69</accession>
<organism evidence="5 6">
    <name type="scientific">Reticulomyxa filosa</name>
    <dbReference type="NCBI Taxonomy" id="46433"/>
    <lineage>
        <taxon>Eukaryota</taxon>
        <taxon>Sar</taxon>
        <taxon>Rhizaria</taxon>
        <taxon>Retaria</taxon>
        <taxon>Foraminifera</taxon>
        <taxon>Monothalamids</taxon>
        <taxon>Reticulomyxidae</taxon>
        <taxon>Reticulomyxa</taxon>
    </lineage>
</organism>
<dbReference type="EMBL" id="ASPP01042497">
    <property type="protein sequence ID" value="ETN99922.1"/>
    <property type="molecule type" value="Genomic_DNA"/>
</dbReference>
<keyword evidence="4" id="KW-0812">Transmembrane</keyword>
<dbReference type="PROSITE" id="PS00626">
    <property type="entry name" value="RCC1_2"/>
    <property type="match status" value="1"/>
</dbReference>
<dbReference type="InterPro" id="IPR009091">
    <property type="entry name" value="RCC1/BLIP-II"/>
</dbReference>
<dbReference type="OrthoDB" id="1593081at2759"/>
<evidence type="ECO:0000313" key="6">
    <source>
        <dbReference type="Proteomes" id="UP000023152"/>
    </source>
</evidence>
<feature type="compositionally biased region" description="Polar residues" evidence="3">
    <location>
        <begin position="481"/>
        <end position="515"/>
    </location>
</feature>
<sequence>RLVYIAAAKDGSHAFGVTDNDWTLVWGEANFAPALGLGKDTKSTLPFLLHPLKKQKVVQVECSSRHGLALTLECTVFGWGAKQLTNLPADINAPKILPFLNNLGVTGISCSNTHSAAWHSAHVDVYTWGMPGPWLGFEDKNQQKFINCQLLLLLYIALSLSVCLLTEDKNLGVSKVECGTQYTLILLTDGLICASGVNEHGRMGIGQDIPETAKPMFLENLPAMADMSTGPFHAALLSRQGEVFTFGVGADYRLGHGNEETQWIPKQVEILKDDPIVRIECVEDRTFYTDMQNVYVLIVKGCVLMWGFEPVTDMVHMTPKIFEYMRPYRIYQICGAKDFTVALGVHAKEPVNKPNIISSADPLQKKTHQTMVGDISQVVGVAEHVGGLGFQVKQVLGNYVQVEKTVDTEEGPPPPPPSSFQTGSSTNRPPQQFQSQSNFTSNKKPPPKPQKQEEEDKDSDSDDEYYRKKQEKYGSGPPSAPQSKSPVQSAQSKSPVQSAQSKSPVQSAQSKSPVQSARPLQAARPLAGQQNGSSGPPPVPQSGKGGQSVVYLLITLFYFTTCNILLLFTHRLVHCSNGKRINSNSKKESPNYNDFIVPVFVQRKVYYIICLVQVVQILNHYQTNSKLGCFFFFLCAQN</sequence>